<dbReference type="CDD" id="cd01347">
    <property type="entry name" value="ligand_gated_channel"/>
    <property type="match status" value="1"/>
</dbReference>
<keyword evidence="4" id="KW-1134">Transmembrane beta strand</keyword>
<feature type="signal peptide" evidence="6">
    <location>
        <begin position="1"/>
        <end position="26"/>
    </location>
</feature>
<dbReference type="GO" id="GO:0009279">
    <property type="term" value="C:cell outer membrane"/>
    <property type="evidence" value="ECO:0007669"/>
    <property type="project" value="UniProtKB-SubCell"/>
</dbReference>
<evidence type="ECO:0000259" key="7">
    <source>
        <dbReference type="SMART" id="SM00965"/>
    </source>
</evidence>
<evidence type="ECO:0000256" key="6">
    <source>
        <dbReference type="SAM" id="SignalP"/>
    </source>
</evidence>
<gene>
    <name evidence="8" type="ORF">I8747_06345</name>
</gene>
<keyword evidence="6" id="KW-0732">Signal</keyword>
<dbReference type="InterPro" id="IPR011662">
    <property type="entry name" value="Secretin/TonB_short_N"/>
</dbReference>
<keyword evidence="3 4" id="KW-0998">Cell outer membrane</keyword>
<evidence type="ECO:0000256" key="3">
    <source>
        <dbReference type="ARBA" id="ARBA00023237"/>
    </source>
</evidence>
<dbReference type="PANTHER" id="PTHR47234">
    <property type="match status" value="1"/>
</dbReference>
<comment type="subcellular location">
    <subcellularLocation>
        <location evidence="4">Cell outer membrane</location>
        <topology evidence="4">Multi-pass membrane protein</topology>
    </subcellularLocation>
</comment>
<proteinExistence type="inferred from homology"/>
<comment type="caution">
    <text evidence="8">The sequence shown here is derived from an EMBL/GenBank/DDBJ whole genome shotgun (WGS) entry which is preliminary data.</text>
</comment>
<evidence type="ECO:0000256" key="2">
    <source>
        <dbReference type="ARBA" id="ARBA00023136"/>
    </source>
</evidence>
<evidence type="ECO:0000256" key="5">
    <source>
        <dbReference type="RuleBase" id="RU003357"/>
    </source>
</evidence>
<name>A0AAJ0ZH71_9PSED</name>
<feature type="domain" description="Secretin/TonB short N-terminal" evidence="7">
    <location>
        <begin position="51"/>
        <end position="101"/>
    </location>
</feature>
<dbReference type="Pfam" id="PF00593">
    <property type="entry name" value="TonB_dep_Rec_b-barrel"/>
    <property type="match status" value="1"/>
</dbReference>
<dbReference type="PANTHER" id="PTHR47234:SF2">
    <property type="entry name" value="TONB-DEPENDENT RECEPTOR"/>
    <property type="match status" value="1"/>
</dbReference>
<evidence type="ECO:0000313" key="9">
    <source>
        <dbReference type="Proteomes" id="UP000787568"/>
    </source>
</evidence>
<keyword evidence="8" id="KW-0675">Receptor</keyword>
<dbReference type="SMART" id="SM00965">
    <property type="entry name" value="STN"/>
    <property type="match status" value="1"/>
</dbReference>
<comment type="similarity">
    <text evidence="4 5">Belongs to the TonB-dependent receptor family.</text>
</comment>
<protein>
    <submittedName>
        <fullName evidence="8">TonB-dependent receptor</fullName>
    </submittedName>
</protein>
<feature type="chain" id="PRO_5042522178" evidence="6">
    <location>
        <begin position="27"/>
        <end position="964"/>
    </location>
</feature>
<keyword evidence="2 4" id="KW-0472">Membrane</keyword>
<dbReference type="AlphaFoldDB" id="A0AAJ0ZH71"/>
<dbReference type="EMBL" id="JAEEFW010000002">
    <property type="protein sequence ID" value="MBU4632433.1"/>
    <property type="molecule type" value="Genomic_DNA"/>
</dbReference>
<organism evidence="8 9">
    <name type="scientific">Pseudomonas chlororaphis subsp. aurantiaca</name>
    <dbReference type="NCBI Taxonomy" id="86192"/>
    <lineage>
        <taxon>Bacteria</taxon>
        <taxon>Pseudomonadati</taxon>
        <taxon>Pseudomonadota</taxon>
        <taxon>Gammaproteobacteria</taxon>
        <taxon>Pseudomonadales</taxon>
        <taxon>Pseudomonadaceae</taxon>
        <taxon>Pseudomonas</taxon>
    </lineage>
</organism>
<dbReference type="Pfam" id="PF07715">
    <property type="entry name" value="Plug"/>
    <property type="match status" value="1"/>
</dbReference>
<evidence type="ECO:0000313" key="8">
    <source>
        <dbReference type="EMBL" id="MBU4632433.1"/>
    </source>
</evidence>
<keyword evidence="5" id="KW-0798">TonB box</keyword>
<evidence type="ECO:0000256" key="1">
    <source>
        <dbReference type="ARBA" id="ARBA00022448"/>
    </source>
</evidence>
<dbReference type="Proteomes" id="UP000787568">
    <property type="component" value="Unassembled WGS sequence"/>
</dbReference>
<keyword evidence="1 4" id="KW-0813">Transport</keyword>
<dbReference type="InterPro" id="IPR000531">
    <property type="entry name" value="Beta-barrel_TonB"/>
</dbReference>
<dbReference type="RefSeq" id="WP_216310342.1">
    <property type="nucleotide sequence ID" value="NZ_JAEEFW010000002.1"/>
</dbReference>
<dbReference type="InterPro" id="IPR012910">
    <property type="entry name" value="Plug_dom"/>
</dbReference>
<keyword evidence="4" id="KW-0812">Transmembrane</keyword>
<accession>A0AAJ0ZH71</accession>
<dbReference type="PROSITE" id="PS52016">
    <property type="entry name" value="TONB_DEPENDENT_REC_3"/>
    <property type="match status" value="1"/>
</dbReference>
<evidence type="ECO:0000256" key="4">
    <source>
        <dbReference type="PROSITE-ProRule" id="PRU01360"/>
    </source>
</evidence>
<sequence length="964" mass="104166">MSLFVPRRSPLSLALLAALNVLPAWAATTPFNLPAGPLDQTLLQISRQTGLPISFEQKLVSGRYAPAIQGQLEQRQALTLALQDSGLKEQQDTQGVTITADASTASSAATFAEPTTQLQRVEVTGTAIRRVDAETAVPVTVLRVEKLREQGVTTTEELINRISANQSSVGSGRSVGSSSGGAAYADLRGIGPNKTLVLLNGRRLSNNATNAINGSGVDLNTIPFAAIDRVEVLRDGASALYGTDAIGGVINFITKKSLTRGQVSTSYDTPSHSGGGQSKNFSGSWGIGDLEEDRFNVFGVVSYDKQERLAAKDRGYTYNYQPGRGLDYTSGTASPANWSQGANATNPLAGSGCNAPGLLSRNGICRQSLWSYLDLVPETEKTSAFAKATGKLSDDHNVSLEYFWARNENRTQIGPGTLMGNQVNPGTAFYPGNGITPGPSGFALDPTQPVAANWRETDVGARRHEDDNTGQRLLLTFDGSVSGWDYNIGASYNQNKVVSTIRSGYVNDVAVSQGIANGVINPFGPQTAAGSALLAANTVDGDYATAVGRVKAIDGRVSREIGDWFGSGPSALALGGEYRKEDFHQDFAQFAGNVQSLGIDPNGSVSGDRSVQAQYAELNVPVLDSLELTAAIRHDKYSDFGSTTNPKYSFRFQPFKELVLRGAYSEGFRAPSLYELYNPTFTTFTNANYNDPRLCPGGTPANGGIGNRDCAQQFNRSTGGNTELKPETARNVTFGFVYQPFDWLNAGLDFWWIKLANQIAEFPESAPFDNPDLYADRLVRKADGSIDHVVTGMANLGKLKTSGVDVSLDYRLPATAWGEFGLGLQGTYVTRYDYQQQLKGEYIDKLGDFRGGDFASAGAVARWRHSLTATWNQGPLGATLTNRYTSGYHDSDRDSHNRVGSYNVWDLAGTYTWRQALGVTLGVKNLFDREPPFSNQTYTFQSGYDPRYSDPFGRTLYTRLSYNF</sequence>
<reference evidence="8" key="1">
    <citation type="submission" date="2020-12" db="EMBL/GenBank/DDBJ databases">
        <title>Generalized mutagenesis with transposon Tn5. A laboratory procedure for the identification of genes responsible for a bacterial phenotype and its regulation, illustrated with phenazine production in Pseudomonas chlororaphis.</title>
        <authorList>
            <person name="Muzio F."/>
            <person name="Sobrero P."/>
            <person name="Agaras B."/>
            <person name="Valverde C."/>
        </authorList>
    </citation>
    <scope>NUCLEOTIDE SEQUENCE</scope>
    <source>
        <strain evidence="8">SMMP3</strain>
    </source>
</reference>
<dbReference type="InterPro" id="IPR039426">
    <property type="entry name" value="TonB-dep_rcpt-like"/>
</dbReference>